<organism evidence="5 6">
    <name type="scientific">Actinokineospora diospyrosa</name>
    <dbReference type="NCBI Taxonomy" id="103728"/>
    <lineage>
        <taxon>Bacteria</taxon>
        <taxon>Bacillati</taxon>
        <taxon>Actinomycetota</taxon>
        <taxon>Actinomycetes</taxon>
        <taxon>Pseudonocardiales</taxon>
        <taxon>Pseudonocardiaceae</taxon>
        <taxon>Actinokineospora</taxon>
    </lineage>
</organism>
<dbReference type="InterPro" id="IPR050708">
    <property type="entry name" value="T6SS_VgrG/RHS"/>
</dbReference>
<evidence type="ECO:0000313" key="5">
    <source>
        <dbReference type="EMBL" id="MCP2273947.1"/>
    </source>
</evidence>
<dbReference type="InterPro" id="IPR036689">
    <property type="entry name" value="ESAT-6-like_sf"/>
</dbReference>
<keyword evidence="1" id="KW-0677">Repeat</keyword>
<dbReference type="EMBL" id="JAMTCO010000019">
    <property type="protein sequence ID" value="MCP2273947.1"/>
    <property type="molecule type" value="Genomic_DNA"/>
</dbReference>
<feature type="domain" description="Teneurin-like YD-shell" evidence="4">
    <location>
        <begin position="1011"/>
        <end position="1276"/>
    </location>
</feature>
<accession>A0ABT1IMP4</accession>
<dbReference type="InterPro" id="IPR056823">
    <property type="entry name" value="TEN-like_YD-shell"/>
</dbReference>
<dbReference type="Pfam" id="PF05593">
    <property type="entry name" value="RHS_repeat"/>
    <property type="match status" value="7"/>
</dbReference>
<dbReference type="Pfam" id="PF25023">
    <property type="entry name" value="TEN_YD-shell"/>
    <property type="match status" value="1"/>
</dbReference>
<dbReference type="Gene3D" id="2.180.10.10">
    <property type="entry name" value="RHS repeat-associated core"/>
    <property type="match status" value="3"/>
</dbReference>
<feature type="compositionally biased region" description="Basic and acidic residues" evidence="2">
    <location>
        <begin position="283"/>
        <end position="292"/>
    </location>
</feature>
<dbReference type="InterPro" id="IPR022385">
    <property type="entry name" value="Rhs_assc_core"/>
</dbReference>
<evidence type="ECO:0000313" key="6">
    <source>
        <dbReference type="Proteomes" id="UP001205185"/>
    </source>
</evidence>
<dbReference type="Gene3D" id="1.10.287.1060">
    <property type="entry name" value="ESAT-6-like"/>
    <property type="match status" value="1"/>
</dbReference>
<sequence length="1446" mass="155588">MSGYADAVDPVALLNRTPSTPGGQSVQDAVNGAGIEVRAVDWVWRKVVGESLVESIITPITGDFEKIARQAAEWTNVKDALQAIRNNLNSGLTELSQGWHGAAYERFGKLIGVTWTAGLEADAQAAALIGMALRKVADGSRRACDQALKLIKQLVRKLFQAAAMLPIPAVGWARAVKLVYDGIQLYNAIMALIQGIKAIIAGAKQVIDGIRQVGTALSKIKDVRNLNDAINAGNQAADGAVGVKRGADAVRGGAQTAVAGATAAAGAVGSAHDNARGLINERNAARQPDHPTPETVVPGATSGNSARPGQNTPGGANRPADPKNTRTPECNRTTCGDPVDIVTGDVIIGQTDVELAGTLALVVRRTHISSFRAGRLYGRSWASTIDQRLEFDAQGVVYIADDGVILVYPSSTGDVLPITGPAWPLNRDEDGYTITRDGQVLRFTGTGSVRPLSAITDAIGNRIDLHHDDSGVLTGLTHSGGYQVDVDTEAGRITGLRLRDNAGDITLVRYRYSEAGDLAEVLNSSNQALHFEYDTAGRITRWIDRNDQWYRYLYDGVGRCVANQGAGGFLNGTFTYDSDARTTRYTDALGATTVYRYDDRNNVIAETNPLGHTVRSEWDDRDRLVAHTDPLGNVTRNHYDDAGRLVAVAYPNGTEATVGYDDAGRPARITDPDGAHWWRQYDDSGRIAAITDPSGAVTRTAYQPNQIAVTDPLGATTRVLTDAAGLPVAVTDPLGATTQYVRDALGRVARIIDPLGGTVVLSWTIEGKLISHTAPDGAVTRWRYDGEGNQVEHIDPLGSVTRTEITHFDLPAARTAPDGTRLEFGYDPRLKLTSVTNAAGQVWRYEYDAAGNLVRESDFHGRTLSYEQDAAGRLVRRTNGAGETVEFTRDVLGNAVEKRAGASVSAFEFDPVGRLLRATNADADVRYTRDALGRVLSETCDGRAVTSEYDAAGRRTRRTTSSGAVSTWEYDGRDRLVNLTTAGQTVHFGYDAVGREVQRSFGDGAALGQIWDSSHRLTGQTVTTASGRVQNRRYHYRGDGLVVGIDDTRAGNSRYDLDTAGRITGVHTAGWTENHAYDQTGARVAAPDGPRYRHDAQGRVVTRTRRTLSGQIRSWNYTWDAEDRLTQVVTPDGVHWRYTYDALGRRTGKQRLDAAGAVVERVDFTWDGVVLAEQSTVAGVTTWECLPGDIRPLTQTVDERFYALVTDLIGTPTEMLDRSGDVAWRATTSVWGVQAGEDAGGCPLRFPGQYHDAETGQHYNYMRYYDPETGRYTSHDPLGLLAGPDPTAYPANPLIAADPLGLVPCTALTQTGPNTYQSPGGLVYGPDNNPNFGNRYNHVMNHTADIPNRQQHGVFNATNGNEVVRLVDNAYARVQQGGVVSILQPNGNTSHYVNMGQPVGYVGGIPGGLGGNPQVSYIQLVTRNGNEVISAFPVSGIPSSVLGSGS</sequence>
<protein>
    <submittedName>
        <fullName evidence="5">RHS repeat-associated core domain-containing protein</fullName>
    </submittedName>
</protein>
<dbReference type="RefSeq" id="WP_253891135.1">
    <property type="nucleotide sequence ID" value="NZ_BAAAVB010000010.1"/>
</dbReference>
<evidence type="ECO:0000256" key="1">
    <source>
        <dbReference type="ARBA" id="ARBA00022737"/>
    </source>
</evidence>
<dbReference type="InterPro" id="IPR045351">
    <property type="entry name" value="DUF6531"/>
</dbReference>
<evidence type="ECO:0000259" key="3">
    <source>
        <dbReference type="Pfam" id="PF20148"/>
    </source>
</evidence>
<feature type="region of interest" description="Disordered" evidence="2">
    <location>
        <begin position="282"/>
        <end position="335"/>
    </location>
</feature>
<dbReference type="Pfam" id="PF20148">
    <property type="entry name" value="DUF6531"/>
    <property type="match status" value="1"/>
</dbReference>
<dbReference type="NCBIfam" id="TIGR03696">
    <property type="entry name" value="Rhs_assc_core"/>
    <property type="match status" value="1"/>
</dbReference>
<dbReference type="SUPFAM" id="SSF69304">
    <property type="entry name" value="Tricorn protease N-terminal domain"/>
    <property type="match status" value="1"/>
</dbReference>
<dbReference type="PANTHER" id="PTHR32305">
    <property type="match status" value="1"/>
</dbReference>
<keyword evidence="6" id="KW-1185">Reference proteome</keyword>
<dbReference type="InterPro" id="IPR006530">
    <property type="entry name" value="YD"/>
</dbReference>
<feature type="compositionally biased region" description="Polar residues" evidence="2">
    <location>
        <begin position="301"/>
        <end position="314"/>
    </location>
</feature>
<dbReference type="NCBIfam" id="TIGR01643">
    <property type="entry name" value="YD_repeat_2x"/>
    <property type="match status" value="13"/>
</dbReference>
<name>A0ABT1IMP4_9PSEU</name>
<dbReference type="Proteomes" id="UP001205185">
    <property type="component" value="Unassembled WGS sequence"/>
</dbReference>
<feature type="domain" description="DUF6531" evidence="3">
    <location>
        <begin position="336"/>
        <end position="408"/>
    </location>
</feature>
<dbReference type="InterPro" id="IPR031325">
    <property type="entry name" value="RHS_repeat"/>
</dbReference>
<comment type="caution">
    <text evidence="5">The sequence shown here is derived from an EMBL/GenBank/DDBJ whole genome shotgun (WGS) entry which is preliminary data.</text>
</comment>
<dbReference type="PANTHER" id="PTHR32305:SF15">
    <property type="entry name" value="PROTEIN RHSA-RELATED"/>
    <property type="match status" value="1"/>
</dbReference>
<reference evidence="5 6" key="1">
    <citation type="submission" date="2022-06" db="EMBL/GenBank/DDBJ databases">
        <title>Genomic Encyclopedia of Archaeal and Bacterial Type Strains, Phase II (KMG-II): from individual species to whole genera.</title>
        <authorList>
            <person name="Goeker M."/>
        </authorList>
    </citation>
    <scope>NUCLEOTIDE SEQUENCE [LARGE SCALE GENOMIC DNA]</scope>
    <source>
        <strain evidence="5 6">DSM 44255</strain>
    </source>
</reference>
<dbReference type="SUPFAM" id="SSF140453">
    <property type="entry name" value="EsxAB dimer-like"/>
    <property type="match status" value="1"/>
</dbReference>
<proteinExistence type="predicted"/>
<evidence type="ECO:0000256" key="2">
    <source>
        <dbReference type="SAM" id="MobiDB-lite"/>
    </source>
</evidence>
<evidence type="ECO:0000259" key="4">
    <source>
        <dbReference type="Pfam" id="PF25023"/>
    </source>
</evidence>
<gene>
    <name evidence="5" type="ORF">LV75_006479</name>
</gene>